<keyword evidence="8" id="KW-1133">Transmembrane helix</keyword>
<feature type="domain" description="Peptidase M48" evidence="10">
    <location>
        <begin position="111"/>
        <end position="185"/>
    </location>
</feature>
<keyword evidence="1 6" id="KW-0645">Protease</keyword>
<accession>A0ABV8TC02</accession>
<feature type="transmembrane region" description="Helical" evidence="8">
    <location>
        <begin position="31"/>
        <end position="61"/>
    </location>
</feature>
<evidence type="ECO:0000256" key="8">
    <source>
        <dbReference type="SAM" id="Phobius"/>
    </source>
</evidence>
<dbReference type="InterPro" id="IPR052173">
    <property type="entry name" value="Beta-lactam_resp_regulator"/>
</dbReference>
<feature type="signal peptide" evidence="9">
    <location>
        <begin position="1"/>
        <end position="21"/>
    </location>
</feature>
<gene>
    <name evidence="11" type="ORF">ACFPC0_09880</name>
</gene>
<organism evidence="11 12">
    <name type="scientific">Streptomyces andamanensis</name>
    <dbReference type="NCBI Taxonomy" id="1565035"/>
    <lineage>
        <taxon>Bacteria</taxon>
        <taxon>Bacillati</taxon>
        <taxon>Actinomycetota</taxon>
        <taxon>Actinomycetes</taxon>
        <taxon>Kitasatosporales</taxon>
        <taxon>Streptomycetaceae</taxon>
        <taxon>Streptomyces</taxon>
    </lineage>
</organism>
<evidence type="ECO:0000313" key="12">
    <source>
        <dbReference type="Proteomes" id="UP001595824"/>
    </source>
</evidence>
<dbReference type="RefSeq" id="WP_381738206.1">
    <property type="nucleotide sequence ID" value="NZ_JBHSDP010000009.1"/>
</dbReference>
<comment type="cofactor">
    <cofactor evidence="6">
        <name>Zn(2+)</name>
        <dbReference type="ChEBI" id="CHEBI:29105"/>
    </cofactor>
    <text evidence="6">Binds 1 zinc ion per subunit.</text>
</comment>
<dbReference type="PANTHER" id="PTHR34978">
    <property type="entry name" value="POSSIBLE SENSOR-TRANSDUCER PROTEIN BLAR"/>
    <property type="match status" value="1"/>
</dbReference>
<evidence type="ECO:0000256" key="5">
    <source>
        <dbReference type="ARBA" id="ARBA00023049"/>
    </source>
</evidence>
<feature type="transmembrane region" description="Helical" evidence="8">
    <location>
        <begin position="82"/>
        <end position="103"/>
    </location>
</feature>
<evidence type="ECO:0000256" key="2">
    <source>
        <dbReference type="ARBA" id="ARBA00022723"/>
    </source>
</evidence>
<keyword evidence="8" id="KW-0472">Membrane</keyword>
<comment type="similarity">
    <text evidence="6">Belongs to the peptidase M48 family.</text>
</comment>
<comment type="caution">
    <text evidence="11">The sequence shown here is derived from an EMBL/GenBank/DDBJ whole genome shotgun (WGS) entry which is preliminary data.</text>
</comment>
<keyword evidence="2" id="KW-0479">Metal-binding</keyword>
<evidence type="ECO:0000256" key="7">
    <source>
        <dbReference type="SAM" id="MobiDB-lite"/>
    </source>
</evidence>
<keyword evidence="5 6" id="KW-0482">Metalloprotease</keyword>
<keyword evidence="3 6" id="KW-0378">Hydrolase</keyword>
<keyword evidence="12" id="KW-1185">Reference proteome</keyword>
<dbReference type="PANTHER" id="PTHR34978:SF3">
    <property type="entry name" value="SLR0241 PROTEIN"/>
    <property type="match status" value="1"/>
</dbReference>
<dbReference type="EC" id="3.4.24.-" evidence="11"/>
<evidence type="ECO:0000259" key="10">
    <source>
        <dbReference type="Pfam" id="PF01435"/>
    </source>
</evidence>
<dbReference type="Proteomes" id="UP001595824">
    <property type="component" value="Unassembled WGS sequence"/>
</dbReference>
<sequence>MTAPLLLLLPLLLPCAAPALARRAGDRLAPGAALWVLTTAAVVLAGCSSAALGGFVLTGLLKLPLFAALGELVHPLRIAPDAVVAPAAVAAAGALAVCAGALVRTVRAEVRALRAARAAAGGVPAAGDLCVLDSPYPDAYALPGRPHRIVVTTAMLRSLDAAEREVLFAHERAHNRGGHHWFLAAAELAAHCHPALRPVREAVRLAAERAADEAAAAAVGDRRLAARAVARAALAGQRSRSARPRSAPAAGSGPVPRRVTALLAAPHVPGRAATRTAALLLACAALSFGASATGALDVHHRVEVAQGEASR</sequence>
<reference evidence="12" key="1">
    <citation type="journal article" date="2019" name="Int. J. Syst. Evol. Microbiol.">
        <title>The Global Catalogue of Microorganisms (GCM) 10K type strain sequencing project: providing services to taxonomists for standard genome sequencing and annotation.</title>
        <authorList>
            <consortium name="The Broad Institute Genomics Platform"/>
            <consortium name="The Broad Institute Genome Sequencing Center for Infectious Disease"/>
            <person name="Wu L."/>
            <person name="Ma J."/>
        </authorList>
    </citation>
    <scope>NUCLEOTIDE SEQUENCE [LARGE SCALE GENOMIC DNA]</scope>
    <source>
        <strain evidence="12">PCU 347</strain>
    </source>
</reference>
<evidence type="ECO:0000256" key="3">
    <source>
        <dbReference type="ARBA" id="ARBA00022801"/>
    </source>
</evidence>
<keyword evidence="8" id="KW-0812">Transmembrane</keyword>
<keyword evidence="9" id="KW-0732">Signal</keyword>
<dbReference type="EMBL" id="JBHSDP010000009">
    <property type="protein sequence ID" value="MFC4328139.1"/>
    <property type="molecule type" value="Genomic_DNA"/>
</dbReference>
<evidence type="ECO:0000256" key="1">
    <source>
        <dbReference type="ARBA" id="ARBA00022670"/>
    </source>
</evidence>
<evidence type="ECO:0000313" key="11">
    <source>
        <dbReference type="EMBL" id="MFC4328139.1"/>
    </source>
</evidence>
<dbReference type="GO" id="GO:0008237">
    <property type="term" value="F:metallopeptidase activity"/>
    <property type="evidence" value="ECO:0007669"/>
    <property type="project" value="UniProtKB-KW"/>
</dbReference>
<dbReference type="Pfam" id="PF01435">
    <property type="entry name" value="Peptidase_M48"/>
    <property type="match status" value="1"/>
</dbReference>
<feature type="chain" id="PRO_5047264143" evidence="9">
    <location>
        <begin position="22"/>
        <end position="311"/>
    </location>
</feature>
<protein>
    <submittedName>
        <fullName evidence="11">M48 family metalloprotease</fullName>
        <ecNumber evidence="11">3.4.24.-</ecNumber>
    </submittedName>
</protein>
<dbReference type="InterPro" id="IPR001915">
    <property type="entry name" value="Peptidase_M48"/>
</dbReference>
<keyword evidence="4 6" id="KW-0862">Zinc</keyword>
<name>A0ABV8TC02_9ACTN</name>
<feature type="region of interest" description="Disordered" evidence="7">
    <location>
        <begin position="235"/>
        <end position="255"/>
    </location>
</feature>
<proteinExistence type="inferred from homology"/>
<dbReference type="Gene3D" id="3.30.2010.10">
    <property type="entry name" value="Metalloproteases ('zincins'), catalytic domain"/>
    <property type="match status" value="1"/>
</dbReference>
<evidence type="ECO:0000256" key="9">
    <source>
        <dbReference type="SAM" id="SignalP"/>
    </source>
</evidence>
<evidence type="ECO:0000256" key="4">
    <source>
        <dbReference type="ARBA" id="ARBA00022833"/>
    </source>
</evidence>
<evidence type="ECO:0000256" key="6">
    <source>
        <dbReference type="RuleBase" id="RU003983"/>
    </source>
</evidence>